<protein>
    <submittedName>
        <fullName evidence="8">Feruloyl esterase</fullName>
    </submittedName>
</protein>
<feature type="non-terminal residue" evidence="8">
    <location>
        <position position="1"/>
    </location>
</feature>
<keyword evidence="3" id="KW-0479">Metal-binding</keyword>
<dbReference type="InterPro" id="IPR029058">
    <property type="entry name" value="AB_hydrolase_fold"/>
</dbReference>
<keyword evidence="5" id="KW-0378">Hydrolase</keyword>
<dbReference type="SUPFAM" id="SSF53474">
    <property type="entry name" value="alpha/beta-Hydrolases"/>
    <property type="match status" value="1"/>
</dbReference>
<evidence type="ECO:0000313" key="9">
    <source>
        <dbReference type="Proteomes" id="UP000242869"/>
    </source>
</evidence>
<reference evidence="9" key="1">
    <citation type="submission" date="2016-10" db="EMBL/GenBank/DDBJ databases">
        <authorList>
            <person name="Varghese N."/>
            <person name="Submissions S."/>
        </authorList>
    </citation>
    <scope>NUCLEOTIDE SEQUENCE [LARGE SCALE GENOMIC DNA]</scope>
    <source>
        <strain evidence="9">DSM 6150</strain>
    </source>
</reference>
<dbReference type="Gene3D" id="3.40.50.1820">
    <property type="entry name" value="alpha/beta hydrolase"/>
    <property type="match status" value="1"/>
</dbReference>
<keyword evidence="4" id="KW-0732">Signal</keyword>
<gene>
    <name evidence="8" type="ORF">SAMN05660284_02802</name>
</gene>
<evidence type="ECO:0000256" key="7">
    <source>
        <dbReference type="ARBA" id="ARBA00023157"/>
    </source>
</evidence>
<dbReference type="GO" id="GO:0052689">
    <property type="term" value="F:carboxylic ester hydrolase activity"/>
    <property type="evidence" value="ECO:0007669"/>
    <property type="project" value="UniProtKB-KW"/>
</dbReference>
<keyword evidence="2" id="KW-0719">Serine esterase</keyword>
<dbReference type="AlphaFoldDB" id="A0A1I5E0P4"/>
<name>A0A1I5E0P4_9NEIS</name>
<evidence type="ECO:0000313" key="8">
    <source>
        <dbReference type="EMBL" id="SFO05094.1"/>
    </source>
</evidence>
<evidence type="ECO:0000256" key="2">
    <source>
        <dbReference type="ARBA" id="ARBA00022487"/>
    </source>
</evidence>
<evidence type="ECO:0000256" key="4">
    <source>
        <dbReference type="ARBA" id="ARBA00022729"/>
    </source>
</evidence>
<accession>A0A1I5E0P4</accession>
<keyword evidence="6" id="KW-0106">Calcium</keyword>
<organism evidence="8 9">
    <name type="scientific">Formivibrio citricus</name>
    <dbReference type="NCBI Taxonomy" id="83765"/>
    <lineage>
        <taxon>Bacteria</taxon>
        <taxon>Pseudomonadati</taxon>
        <taxon>Pseudomonadota</taxon>
        <taxon>Betaproteobacteria</taxon>
        <taxon>Neisseriales</taxon>
        <taxon>Chitinibacteraceae</taxon>
        <taxon>Formivibrio</taxon>
    </lineage>
</organism>
<evidence type="ECO:0000256" key="5">
    <source>
        <dbReference type="ARBA" id="ARBA00022801"/>
    </source>
</evidence>
<evidence type="ECO:0000256" key="3">
    <source>
        <dbReference type="ARBA" id="ARBA00022723"/>
    </source>
</evidence>
<dbReference type="PANTHER" id="PTHR33938">
    <property type="entry name" value="FERULOYL ESTERASE B-RELATED"/>
    <property type="match status" value="1"/>
</dbReference>
<dbReference type="EMBL" id="FOVE01000032">
    <property type="protein sequence ID" value="SFO05094.1"/>
    <property type="molecule type" value="Genomic_DNA"/>
</dbReference>
<dbReference type="RefSeq" id="WP_177187900.1">
    <property type="nucleotide sequence ID" value="NZ_FOVE01000032.1"/>
</dbReference>
<dbReference type="Proteomes" id="UP000242869">
    <property type="component" value="Unassembled WGS sequence"/>
</dbReference>
<dbReference type="GO" id="GO:0046872">
    <property type="term" value="F:metal ion binding"/>
    <property type="evidence" value="ECO:0007669"/>
    <property type="project" value="UniProtKB-KW"/>
</dbReference>
<dbReference type="Pfam" id="PF07519">
    <property type="entry name" value="Tannase"/>
    <property type="match status" value="1"/>
</dbReference>
<evidence type="ECO:0000256" key="6">
    <source>
        <dbReference type="ARBA" id="ARBA00022837"/>
    </source>
</evidence>
<keyword evidence="9" id="KW-1185">Reference proteome</keyword>
<dbReference type="STRING" id="83765.SAMN05660284_02802"/>
<keyword evidence="7" id="KW-1015">Disulfide bond</keyword>
<sequence length="457" mass="48721">LHPAFGDILGGGPRSNGLTKGFAVISSDAGHAMEKVPGIGGGLFGVDPQARLDYGYNAVAQLTPMAKSVIAAYYGKRPDKSYIVGTSNGGRHGMVAAARDSGEYDGVLATAPGYRLPYAALTQIADAQQFAKVAAQDPKTGRPDLNTSFPPAALNLIANKVLERCDALDGLKDGIVSDLMGCQKAFNLARDVPTCAAKPNGQCLTAEQKKVMAEVFAGPKWKNGQPVYSAKAWDPGLAGKDWGTWKFKNSVGPRDPLSVGFAFSTPPVSPKEMDGKGTSIIDYVMKYDLDKDGQKIFAKNATYTQSSIEFMLPPEAEKMSNFVARGGKLLVAHGSSDPVFSVLDTIDWYEKFSAFHGQAARNSARFFIVPGMNHSRNGPATDQYDMVDALVAWVEQGKAPDAIVATARGKGSNLPNPEVPASWSPNRTRLLCAYPQIARYNGKGDSEVAASFKCVNP</sequence>
<evidence type="ECO:0000256" key="1">
    <source>
        <dbReference type="ARBA" id="ARBA00006249"/>
    </source>
</evidence>
<dbReference type="InterPro" id="IPR011118">
    <property type="entry name" value="Tannase/feruloyl_esterase"/>
</dbReference>
<dbReference type="PANTHER" id="PTHR33938:SF15">
    <property type="entry name" value="FERULOYL ESTERASE B-RELATED"/>
    <property type="match status" value="1"/>
</dbReference>
<proteinExistence type="inferred from homology"/>
<comment type="similarity">
    <text evidence="1">Belongs to the tannase family.</text>
</comment>